<name>A0ABS9MLH4_9FIRM</name>
<dbReference type="PANTHER" id="PTHR43156">
    <property type="entry name" value="STAGE II SPORULATION PROTEIN E-RELATED"/>
    <property type="match status" value="1"/>
</dbReference>
<feature type="domain" description="PPM-type phosphatase" evidence="3">
    <location>
        <begin position="581"/>
        <end position="787"/>
    </location>
</feature>
<keyword evidence="2" id="KW-0812">Transmembrane</keyword>
<evidence type="ECO:0000313" key="5">
    <source>
        <dbReference type="Proteomes" id="UP001298681"/>
    </source>
</evidence>
<dbReference type="InterPro" id="IPR036457">
    <property type="entry name" value="PPM-type-like_dom_sf"/>
</dbReference>
<dbReference type="InterPro" id="IPR001932">
    <property type="entry name" value="PPM-type_phosphatase-like_dom"/>
</dbReference>
<dbReference type="InterPro" id="IPR052016">
    <property type="entry name" value="Bact_Sigma-Reg"/>
</dbReference>
<evidence type="ECO:0000256" key="2">
    <source>
        <dbReference type="SAM" id="Phobius"/>
    </source>
</evidence>
<dbReference type="Proteomes" id="UP001298681">
    <property type="component" value="Unassembled WGS sequence"/>
</dbReference>
<feature type="transmembrane region" description="Helical" evidence="2">
    <location>
        <begin position="191"/>
        <end position="224"/>
    </location>
</feature>
<evidence type="ECO:0000256" key="1">
    <source>
        <dbReference type="ARBA" id="ARBA00022801"/>
    </source>
</evidence>
<dbReference type="SUPFAM" id="SSF81606">
    <property type="entry name" value="PP2C-like"/>
    <property type="match status" value="1"/>
</dbReference>
<feature type="transmembrane region" description="Helical" evidence="2">
    <location>
        <begin position="96"/>
        <end position="114"/>
    </location>
</feature>
<evidence type="ECO:0000313" key="4">
    <source>
        <dbReference type="EMBL" id="MCG4611682.1"/>
    </source>
</evidence>
<gene>
    <name evidence="4" type="ORF">L0P57_12170</name>
</gene>
<keyword evidence="2" id="KW-1133">Transmembrane helix</keyword>
<feature type="transmembrane region" description="Helical" evidence="2">
    <location>
        <begin position="153"/>
        <end position="171"/>
    </location>
</feature>
<accession>A0ABS9MLH4</accession>
<dbReference type="Pfam" id="PF19732">
    <property type="entry name" value="SpoIIE_N"/>
    <property type="match status" value="1"/>
</dbReference>
<feature type="transmembrane region" description="Helical" evidence="2">
    <location>
        <begin position="298"/>
        <end position="317"/>
    </location>
</feature>
<reference evidence="4 5" key="1">
    <citation type="submission" date="2022-01" db="EMBL/GenBank/DDBJ databases">
        <title>Collection of gut derived symbiotic bacterial strains cultured from healthy donors.</title>
        <authorList>
            <person name="Lin H."/>
            <person name="Kohout C."/>
            <person name="Waligurski E."/>
            <person name="Pamer E.G."/>
        </authorList>
    </citation>
    <scope>NUCLEOTIDE SEQUENCE [LARGE SCALE GENOMIC DNA]</scope>
    <source>
        <strain evidence="4 5">DFI.7.58</strain>
    </source>
</reference>
<feature type="transmembrane region" description="Helical" evidence="2">
    <location>
        <begin position="230"/>
        <end position="249"/>
    </location>
</feature>
<dbReference type="RefSeq" id="WP_237967098.1">
    <property type="nucleotide sequence ID" value="NZ_JAKNHQ010000020.1"/>
</dbReference>
<feature type="transmembrane region" description="Helical" evidence="2">
    <location>
        <begin position="38"/>
        <end position="57"/>
    </location>
</feature>
<proteinExistence type="predicted"/>
<dbReference type="PANTHER" id="PTHR43156:SF2">
    <property type="entry name" value="STAGE II SPORULATION PROTEIN E"/>
    <property type="match status" value="1"/>
</dbReference>
<keyword evidence="1" id="KW-0378">Hydrolase</keyword>
<comment type="caution">
    <text evidence="4">The sequence shown here is derived from an EMBL/GenBank/DDBJ whole genome shotgun (WGS) entry which is preliminary data.</text>
</comment>
<evidence type="ECO:0000259" key="3">
    <source>
        <dbReference type="SMART" id="SM00331"/>
    </source>
</evidence>
<organism evidence="4 5">
    <name type="scientific">Anaeromassilibacillus senegalensis</name>
    <dbReference type="NCBI Taxonomy" id="1673717"/>
    <lineage>
        <taxon>Bacteria</taxon>
        <taxon>Bacillati</taxon>
        <taxon>Bacillota</taxon>
        <taxon>Clostridia</taxon>
        <taxon>Eubacteriales</taxon>
        <taxon>Acutalibacteraceae</taxon>
        <taxon>Anaeromassilibacillus</taxon>
    </lineage>
</organism>
<keyword evidence="5" id="KW-1185">Reference proteome</keyword>
<feature type="transmembrane region" description="Helical" evidence="2">
    <location>
        <begin position="126"/>
        <end position="147"/>
    </location>
</feature>
<dbReference type="Gene3D" id="3.60.40.10">
    <property type="entry name" value="PPM-type phosphatase domain"/>
    <property type="match status" value="1"/>
</dbReference>
<feature type="transmembrane region" description="Helical" evidence="2">
    <location>
        <begin position="261"/>
        <end position="286"/>
    </location>
</feature>
<dbReference type="SMART" id="SM00331">
    <property type="entry name" value="PP2C_SIG"/>
    <property type="match status" value="1"/>
</dbReference>
<dbReference type="Pfam" id="PF07228">
    <property type="entry name" value="SpoIIE"/>
    <property type="match status" value="1"/>
</dbReference>
<sequence>MAKEKVAAQVPEGQAPPISNRRVDLENWLAALLPGMRAVARQAVFFVVGLLCARGVVFGKYAPFGVAAVAAMPYHSMWSTVLGCAVGYLLPSQVSVPVHYIAAILAAAAIRWTMNDLVRVRQHPVFAPMTAFLPMLCTGMALAFVNGSTPSGTAMYVAESLLAGGAAYFFAHAGTALGSRRGASGLSGQEIACTLLSLGILLLAFADLTIGSISLGHIAAVLGILFAARYGGVAGGGIAGIAAGTLFSLGTTGLNYVSGAYALGGLMAGVFSPVGRLASAAAFVVANGVASLQVGNQAAVISGLYEVMAASVLYIALPKGMGSKLVGLFSSGDDHSRSDGLRRSVIMKLDYAAKALGGVSESVEEVSRKLGAACAPDINGVYKKAIDEVCMGCGLKIYCWERNYGDSMNAFNDLTARLRTRGRIDRTDFSPHFATHCSRLNDMVECVNRNYEAFTVRQAAEGRIAQVRNMVANQFTTTSRMLEDMASEMELFERFDFAAAQQVSEVLRAAGVTPIEVSCRVDQFNRMSIEIEAMQVERMRLNRGAVVKEISRACGRLFETPCISTAQGKCRVQMSERPVYRVQTGCYQHVCGDGQLCGDSYACFNDGSGRQVAIISDGMGSGGRAAVDGAMASGIFSQLVKAGIGFDTALKIVNSALVVKSGDESLATIDVAVLDLFSGCVELRKAGAPVTILRQDGQAKRIDAPSLPVGILNDAHFAKADAVLRDGDLVVLLSDGALAAGDDWLCETVEQWQGLSPQDLAEELVAEAVARRSDGHDDDVTVLVLRMTTPQPIPKDEDEEKAG</sequence>
<protein>
    <submittedName>
        <fullName evidence="4">SpoIIE family protein phosphatase</fullName>
    </submittedName>
</protein>
<dbReference type="InterPro" id="IPR045768">
    <property type="entry name" value="SpoIIE_N"/>
</dbReference>
<dbReference type="EMBL" id="JAKNHQ010000020">
    <property type="protein sequence ID" value="MCG4611682.1"/>
    <property type="molecule type" value="Genomic_DNA"/>
</dbReference>
<keyword evidence="2" id="KW-0472">Membrane</keyword>